<dbReference type="Gene3D" id="3.40.50.2000">
    <property type="entry name" value="Glycogen Phosphorylase B"/>
    <property type="match status" value="1"/>
</dbReference>
<comment type="caution">
    <text evidence="1">The sequence shown here is derived from an EMBL/GenBank/DDBJ whole genome shotgun (WGS) entry which is preliminary data.</text>
</comment>
<dbReference type="RefSeq" id="WP_020436233.1">
    <property type="nucleotide sequence ID" value="NZ_JAJBOB010000020.1"/>
</dbReference>
<name>A0A844KG47_9FIRM</name>
<evidence type="ECO:0000313" key="2">
    <source>
        <dbReference type="Proteomes" id="UP000448177"/>
    </source>
</evidence>
<dbReference type="GeneID" id="303257529"/>
<organism evidence="1 2">
    <name type="scientific">Mediterraneibacter faecis</name>
    <dbReference type="NCBI Taxonomy" id="592978"/>
    <lineage>
        <taxon>Bacteria</taxon>
        <taxon>Bacillati</taxon>
        <taxon>Bacillota</taxon>
        <taxon>Clostridia</taxon>
        <taxon>Lachnospirales</taxon>
        <taxon>Lachnospiraceae</taxon>
        <taxon>Mediterraneibacter</taxon>
    </lineage>
</organism>
<gene>
    <name evidence="1" type="ORF">GMD21_12225</name>
</gene>
<accession>A0A844KG47</accession>
<keyword evidence="2" id="KW-1185">Reference proteome</keyword>
<dbReference type="AlphaFoldDB" id="A0A844KG47"/>
<proteinExistence type="predicted"/>
<dbReference type="EMBL" id="WNAF01000008">
    <property type="protein sequence ID" value="MTR77424.1"/>
    <property type="molecule type" value="Genomic_DNA"/>
</dbReference>
<evidence type="ECO:0000313" key="1">
    <source>
        <dbReference type="EMBL" id="MTR77424.1"/>
    </source>
</evidence>
<protein>
    <submittedName>
        <fullName evidence="1">Uncharacterized protein</fullName>
    </submittedName>
</protein>
<reference evidence="1 2" key="1">
    <citation type="journal article" date="2019" name="Nat. Med.">
        <title>A library of human gut bacterial isolates paired with longitudinal multiomics data enables mechanistic microbiome research.</title>
        <authorList>
            <person name="Poyet M."/>
            <person name="Groussin M."/>
            <person name="Gibbons S.M."/>
            <person name="Avila-Pacheco J."/>
            <person name="Jiang X."/>
            <person name="Kearney S.M."/>
            <person name="Perrotta A.R."/>
            <person name="Berdy B."/>
            <person name="Zhao S."/>
            <person name="Lieberman T.D."/>
            <person name="Swanson P.K."/>
            <person name="Smith M."/>
            <person name="Roesemann S."/>
            <person name="Alexander J.E."/>
            <person name="Rich S.A."/>
            <person name="Livny J."/>
            <person name="Vlamakis H."/>
            <person name="Clish C."/>
            <person name="Bullock K."/>
            <person name="Deik A."/>
            <person name="Scott J."/>
            <person name="Pierce K.A."/>
            <person name="Xavier R.J."/>
            <person name="Alm E.J."/>
        </authorList>
    </citation>
    <scope>NUCLEOTIDE SEQUENCE [LARGE SCALE GENOMIC DNA]</scope>
    <source>
        <strain evidence="1 2">BIOML-A1</strain>
    </source>
</reference>
<sequence length="351" mass="40716">MNRITLVDYIGYCDSKGEVTGHTAKTLKETKEMLSDSYDVSMVVTPPYAQFFDDSCIASVLPYESSPQRQSSKFKKIGLYIKKIRAVRNIVNNESTVWFVNTDFWLYVGLLFSKKKKRQKIFATNYLDFYSKKNLKNFIYNCAVKKINCVFHTNVELKRDKHQYVPDYWFDKRKYDKYFVKEKQKDVYICGEINEGKDIIGAIEAFNANGEALIICGKFASQSTYKEVVTKAHKNIRIENIRLDDDAYYRELAKHRFVLLPYREESYSNRSSGVVLESIFLGNIVIGPKFLLRQLGIAGIEYDSIDELQQIDLAKVTAGKIDAIKKNNKKLCEKYGYENVRATYINSLQHC</sequence>
<dbReference type="SUPFAM" id="SSF53756">
    <property type="entry name" value="UDP-Glycosyltransferase/glycogen phosphorylase"/>
    <property type="match status" value="1"/>
</dbReference>
<dbReference type="Proteomes" id="UP000448177">
    <property type="component" value="Unassembled WGS sequence"/>
</dbReference>